<keyword evidence="1" id="KW-0732">Signal</keyword>
<sequence>MRKYLVLLVAFLFSVTMVSTAFAGSSGFVTYDKHGSSGWVSDGQHGHYWSGFDGPVLVKGKYADSRYYNRDCDYRYSRSGSWYSYKDSKGKLHYYRDRDNDGAWYYYIDDNGKKRYIYVDPDRDGEWKHYYDKNGHVQYYYDVR</sequence>
<evidence type="ECO:0000313" key="3">
    <source>
        <dbReference type="Proteomes" id="UP000798488"/>
    </source>
</evidence>
<evidence type="ECO:0008006" key="4">
    <source>
        <dbReference type="Google" id="ProtNLM"/>
    </source>
</evidence>
<feature type="chain" id="PRO_5039174837" description="Cell wall binding repeat protein" evidence="1">
    <location>
        <begin position="24"/>
        <end position="144"/>
    </location>
</feature>
<dbReference type="RefSeq" id="WP_161823086.1">
    <property type="nucleotide sequence ID" value="NZ_LSRS01000008.1"/>
</dbReference>
<protein>
    <recommendedName>
        <fullName evidence="4">Cell wall binding repeat protein</fullName>
    </recommendedName>
</protein>
<comment type="caution">
    <text evidence="2">The sequence shown here is derived from an EMBL/GenBank/DDBJ whole genome shotgun (WGS) entry which is preliminary data.</text>
</comment>
<evidence type="ECO:0000256" key="1">
    <source>
        <dbReference type="SAM" id="SignalP"/>
    </source>
</evidence>
<dbReference type="OrthoDB" id="1809115at2"/>
<feature type="signal peptide" evidence="1">
    <location>
        <begin position="1"/>
        <end position="23"/>
    </location>
</feature>
<gene>
    <name evidence="2" type="ORF">SPSYN_02805</name>
</gene>
<reference evidence="2" key="1">
    <citation type="submission" date="2016-02" db="EMBL/GenBank/DDBJ databases">
        <title>Draft Genome Sequence of Sporotomaculum syntrophicum Strain FB, a Syntrophic Benzoate Degrader.</title>
        <authorList>
            <person name="Nobu M.K."/>
            <person name="Narihiro T."/>
            <person name="Qiu Y.-L."/>
            <person name="Ohashi A."/>
            <person name="Liu W.-T."/>
            <person name="Yuji S."/>
        </authorList>
    </citation>
    <scope>NUCLEOTIDE SEQUENCE</scope>
    <source>
        <strain evidence="2">FB</strain>
    </source>
</reference>
<dbReference type="EMBL" id="LSRS01000008">
    <property type="protein sequence ID" value="KAF1083893.1"/>
    <property type="molecule type" value="Genomic_DNA"/>
</dbReference>
<accession>A0A9D3AXQ5</accession>
<dbReference type="AlphaFoldDB" id="A0A9D3AXQ5"/>
<organism evidence="2 3">
    <name type="scientific">Sporotomaculum syntrophicum</name>
    <dbReference type="NCBI Taxonomy" id="182264"/>
    <lineage>
        <taxon>Bacteria</taxon>
        <taxon>Bacillati</taxon>
        <taxon>Bacillota</taxon>
        <taxon>Clostridia</taxon>
        <taxon>Eubacteriales</taxon>
        <taxon>Desulfallaceae</taxon>
        <taxon>Sporotomaculum</taxon>
    </lineage>
</organism>
<keyword evidence="3" id="KW-1185">Reference proteome</keyword>
<dbReference type="Proteomes" id="UP000798488">
    <property type="component" value="Unassembled WGS sequence"/>
</dbReference>
<name>A0A9D3AXQ5_9FIRM</name>
<evidence type="ECO:0000313" key="2">
    <source>
        <dbReference type="EMBL" id="KAF1083893.1"/>
    </source>
</evidence>
<proteinExistence type="predicted"/>